<dbReference type="Pfam" id="PF12825">
    <property type="entry name" value="DUF3818"/>
    <property type="match status" value="1"/>
</dbReference>
<dbReference type="Proteomes" id="UP001212841">
    <property type="component" value="Unassembled WGS sequence"/>
</dbReference>
<keyword evidence="4" id="KW-1185">Reference proteome</keyword>
<dbReference type="EMBL" id="JADGJD010000231">
    <property type="protein sequence ID" value="KAJ3053166.1"/>
    <property type="molecule type" value="Genomic_DNA"/>
</dbReference>
<feature type="domain" description="PX" evidence="2">
    <location>
        <begin position="367"/>
        <end position="463"/>
    </location>
</feature>
<name>A0AAD5SFV5_9FUNG</name>
<evidence type="ECO:0000313" key="3">
    <source>
        <dbReference type="EMBL" id="KAJ3053166.1"/>
    </source>
</evidence>
<proteinExistence type="predicted"/>
<sequence>MFSYFSKSWGASPTTIAAAQDSGEWSESEGSIASSIDPSFTDSDTEEHGVGEMREKLSISSLLQDSEDGLDWQKNYDPGRPRVQGMPSLFMAKELVGDEELKRLKTAALRARLMELTLAREFVRAYGKNATCLTASPLIRFSERDTSFRNAKPHDLRRAYSTLAVEGPHILPPLTRAIYARFVRGMPIFYGLGPGYVEELDEAVEKCFLDFVSKWMKATKFDVLVCAHDGTGPAASKRSHVNIPYQGFTRFYGSLLSHIKNEAWCNGTNAPLTTPLYPALIAWQRAAQPGGGSFRLAKRHRAHNAPADSELLIQYRESKLQDFIEAWRTFLKCAVACLKDLAEIRKVIEKEDEEDDLETEYPWAEALLRKIRGAKGIDDLPTIYVECFEAILNVLAITIDNTLDDTEWRHKFAAIYQGIPVTMIVTSMRIFNPIPFMERVIKIFCWRPPGGLYSLLQRIGALVCAISKTTAGLQAFDTRLPLNRRTSIEEAVKRAYTTPGKGPISSQDSPEKVAEMLKDAKVPHADEVELLFAKLVIRKFEKEAFVDALASDDVTRLVVHMCKSLPPILSEIWQCTDFAKLFSKFFDTIPLVLSALKPYDSYNTPDTLPPATVRKEMVRNVAKSLRPFFDLFYTFLQTLAGRDTAGPAGLHAMIDWVIKESIATNELEGGRMSIMDFAKGVDFVDGKDEKVWRDVEMVIELMEKGIDERVWPAMEHLEGDVLKVGMGAAVREFIGGSEDGLYVSSKS</sequence>
<reference evidence="3" key="1">
    <citation type="submission" date="2020-05" db="EMBL/GenBank/DDBJ databases">
        <title>Phylogenomic resolution of chytrid fungi.</title>
        <authorList>
            <person name="Stajich J.E."/>
            <person name="Amses K."/>
            <person name="Simmons R."/>
            <person name="Seto K."/>
            <person name="Myers J."/>
            <person name="Bonds A."/>
            <person name="Quandt C.A."/>
            <person name="Barry K."/>
            <person name="Liu P."/>
            <person name="Grigoriev I."/>
            <person name="Longcore J.E."/>
            <person name="James T.Y."/>
        </authorList>
    </citation>
    <scope>NUCLEOTIDE SEQUENCE</scope>
    <source>
        <strain evidence="3">JEL0318</strain>
    </source>
</reference>
<feature type="compositionally biased region" description="Polar residues" evidence="1">
    <location>
        <begin position="16"/>
        <end position="42"/>
    </location>
</feature>
<organism evidence="3 4">
    <name type="scientific">Rhizophlyctis rosea</name>
    <dbReference type="NCBI Taxonomy" id="64517"/>
    <lineage>
        <taxon>Eukaryota</taxon>
        <taxon>Fungi</taxon>
        <taxon>Fungi incertae sedis</taxon>
        <taxon>Chytridiomycota</taxon>
        <taxon>Chytridiomycota incertae sedis</taxon>
        <taxon>Chytridiomycetes</taxon>
        <taxon>Rhizophlyctidales</taxon>
        <taxon>Rhizophlyctidaceae</taxon>
        <taxon>Rhizophlyctis</taxon>
    </lineage>
</organism>
<dbReference type="AlphaFoldDB" id="A0AAD5SFV5"/>
<dbReference type="InterPro" id="IPR024554">
    <property type="entry name" value="LEC1-like_C"/>
</dbReference>
<feature type="region of interest" description="Disordered" evidence="1">
    <location>
        <begin position="16"/>
        <end position="52"/>
    </location>
</feature>
<evidence type="ECO:0000313" key="4">
    <source>
        <dbReference type="Proteomes" id="UP001212841"/>
    </source>
</evidence>
<protein>
    <recommendedName>
        <fullName evidence="2">PX domain-containing protein</fullName>
    </recommendedName>
</protein>
<evidence type="ECO:0000259" key="2">
    <source>
        <dbReference type="Pfam" id="PF12825"/>
    </source>
</evidence>
<accession>A0AAD5SFV5</accession>
<gene>
    <name evidence="3" type="ORF">HK097_004898</name>
</gene>
<comment type="caution">
    <text evidence="3">The sequence shown here is derived from an EMBL/GenBank/DDBJ whole genome shotgun (WGS) entry which is preliminary data.</text>
</comment>
<evidence type="ECO:0000256" key="1">
    <source>
        <dbReference type="SAM" id="MobiDB-lite"/>
    </source>
</evidence>